<comment type="caution">
    <text evidence="2">The sequence shown here is derived from an EMBL/GenBank/DDBJ whole genome shotgun (WGS) entry which is preliminary data.</text>
</comment>
<proteinExistence type="predicted"/>
<name>A0A919IX30_9ACTN</name>
<protein>
    <submittedName>
        <fullName evidence="2">Uncharacterized protein</fullName>
    </submittedName>
</protein>
<accession>A0A919IX30</accession>
<keyword evidence="3" id="KW-1185">Reference proteome</keyword>
<evidence type="ECO:0000313" key="3">
    <source>
        <dbReference type="Proteomes" id="UP000598174"/>
    </source>
</evidence>
<feature type="region of interest" description="Disordered" evidence="1">
    <location>
        <begin position="48"/>
        <end position="74"/>
    </location>
</feature>
<dbReference type="RefSeq" id="WP_203817187.1">
    <property type="nucleotide sequence ID" value="NZ_BAAABP010000071.1"/>
</dbReference>
<sequence length="74" mass="7409">MTAPSAGTPDPTPVPAAVRAVLLATVRRLAPLLPVVLLSSAVPLEVLRGRAPGTDVRSSPAADTGGENRTDGQG</sequence>
<organism evidence="2 3">
    <name type="scientific">Paractinoplanes ferrugineus</name>
    <dbReference type="NCBI Taxonomy" id="113564"/>
    <lineage>
        <taxon>Bacteria</taxon>
        <taxon>Bacillati</taxon>
        <taxon>Actinomycetota</taxon>
        <taxon>Actinomycetes</taxon>
        <taxon>Micromonosporales</taxon>
        <taxon>Micromonosporaceae</taxon>
        <taxon>Paractinoplanes</taxon>
    </lineage>
</organism>
<evidence type="ECO:0000256" key="1">
    <source>
        <dbReference type="SAM" id="MobiDB-lite"/>
    </source>
</evidence>
<dbReference type="AlphaFoldDB" id="A0A919IX30"/>
<dbReference type="EMBL" id="BOMM01000016">
    <property type="protein sequence ID" value="GIE10661.1"/>
    <property type="molecule type" value="Genomic_DNA"/>
</dbReference>
<reference evidence="2" key="1">
    <citation type="submission" date="2021-01" db="EMBL/GenBank/DDBJ databases">
        <title>Whole genome shotgun sequence of Actinoplanes ferrugineus NBRC 15555.</title>
        <authorList>
            <person name="Komaki H."/>
            <person name="Tamura T."/>
        </authorList>
    </citation>
    <scope>NUCLEOTIDE SEQUENCE</scope>
    <source>
        <strain evidence="2">NBRC 15555</strain>
    </source>
</reference>
<dbReference type="Proteomes" id="UP000598174">
    <property type="component" value="Unassembled WGS sequence"/>
</dbReference>
<gene>
    <name evidence="2" type="ORF">Afe05nite_25010</name>
</gene>
<evidence type="ECO:0000313" key="2">
    <source>
        <dbReference type="EMBL" id="GIE10661.1"/>
    </source>
</evidence>